<feature type="transmembrane region" description="Helical" evidence="12">
    <location>
        <begin position="418"/>
        <end position="437"/>
    </location>
</feature>
<gene>
    <name evidence="14" type="ORF">PHYEVI_LOCUS6118</name>
</gene>
<feature type="transmembrane region" description="Helical" evidence="12">
    <location>
        <begin position="189"/>
        <end position="208"/>
    </location>
</feature>
<protein>
    <recommendedName>
        <fullName evidence="11">Putative inorganic phosphate cotransporter</fullName>
    </recommendedName>
</protein>
<dbReference type="EMBL" id="OU900096">
    <property type="protein sequence ID" value="CAG9859750.1"/>
    <property type="molecule type" value="Genomic_DNA"/>
</dbReference>
<comment type="subcellular location">
    <subcellularLocation>
        <location evidence="1">Membrane</location>
        <topology evidence="1">Multi-pass membrane protein</topology>
    </subcellularLocation>
</comment>
<dbReference type="InterPro" id="IPR036259">
    <property type="entry name" value="MFS_trans_sf"/>
</dbReference>
<keyword evidence="3" id="KW-0813">Transport</keyword>
<keyword evidence="9" id="KW-0739">Sodium transport</keyword>
<comment type="function">
    <text evidence="10">May be an inorganic phosphate cotransporter.</text>
</comment>
<dbReference type="InterPro" id="IPR011701">
    <property type="entry name" value="MFS"/>
</dbReference>
<feature type="transmembrane region" description="Helical" evidence="12">
    <location>
        <begin position="242"/>
        <end position="264"/>
    </location>
</feature>
<dbReference type="PANTHER" id="PTHR11662">
    <property type="entry name" value="SOLUTE CARRIER FAMILY 17"/>
    <property type="match status" value="1"/>
</dbReference>
<evidence type="ECO:0000256" key="11">
    <source>
        <dbReference type="ARBA" id="ARBA00068450"/>
    </source>
</evidence>
<dbReference type="InterPro" id="IPR020846">
    <property type="entry name" value="MFS_dom"/>
</dbReference>
<dbReference type="Pfam" id="PF07690">
    <property type="entry name" value="MFS_1"/>
    <property type="match status" value="1"/>
</dbReference>
<evidence type="ECO:0000256" key="2">
    <source>
        <dbReference type="ARBA" id="ARBA00008586"/>
    </source>
</evidence>
<evidence type="ECO:0000256" key="7">
    <source>
        <dbReference type="ARBA" id="ARBA00023053"/>
    </source>
</evidence>
<dbReference type="FunFam" id="1.20.1250.20:FF:000003">
    <property type="entry name" value="Solute carrier family 17 member 3"/>
    <property type="match status" value="1"/>
</dbReference>
<comment type="similarity">
    <text evidence="2">Belongs to the major facilitator superfamily. Sodium/anion cotransporter family.</text>
</comment>
<keyword evidence="5" id="KW-0769">Symport</keyword>
<dbReference type="OrthoDB" id="2985014at2759"/>
<name>A0A9N9TSQ1_PHYSR</name>
<evidence type="ECO:0000256" key="8">
    <source>
        <dbReference type="ARBA" id="ARBA00023136"/>
    </source>
</evidence>
<evidence type="ECO:0000256" key="10">
    <source>
        <dbReference type="ARBA" id="ARBA00054632"/>
    </source>
</evidence>
<evidence type="ECO:0000256" key="1">
    <source>
        <dbReference type="ARBA" id="ARBA00004141"/>
    </source>
</evidence>
<dbReference type="GO" id="GO:0006814">
    <property type="term" value="P:sodium ion transport"/>
    <property type="evidence" value="ECO:0007669"/>
    <property type="project" value="UniProtKB-KW"/>
</dbReference>
<keyword evidence="9" id="KW-0406">Ion transport</keyword>
<dbReference type="FunFam" id="1.20.1250.20:FF:000144">
    <property type="entry name" value="Picot, isoform B"/>
    <property type="match status" value="1"/>
</dbReference>
<evidence type="ECO:0000256" key="4">
    <source>
        <dbReference type="ARBA" id="ARBA00022692"/>
    </source>
</evidence>
<evidence type="ECO:0000256" key="5">
    <source>
        <dbReference type="ARBA" id="ARBA00022847"/>
    </source>
</evidence>
<dbReference type="GO" id="GO:0015293">
    <property type="term" value="F:symporter activity"/>
    <property type="evidence" value="ECO:0007669"/>
    <property type="project" value="UniProtKB-KW"/>
</dbReference>
<evidence type="ECO:0000256" key="6">
    <source>
        <dbReference type="ARBA" id="ARBA00022989"/>
    </source>
</evidence>
<evidence type="ECO:0000256" key="3">
    <source>
        <dbReference type="ARBA" id="ARBA00022448"/>
    </source>
</evidence>
<dbReference type="Gene3D" id="1.20.1250.20">
    <property type="entry name" value="MFS general substrate transporter like domains"/>
    <property type="match status" value="2"/>
</dbReference>
<dbReference type="PROSITE" id="PS50850">
    <property type="entry name" value="MFS"/>
    <property type="match status" value="1"/>
</dbReference>
<feature type="domain" description="Major facilitator superfamily (MFS) profile" evidence="13">
    <location>
        <begin position="22"/>
        <end position="442"/>
    </location>
</feature>
<feature type="transmembrane region" description="Helical" evidence="12">
    <location>
        <begin position="156"/>
        <end position="177"/>
    </location>
</feature>
<evidence type="ECO:0000259" key="13">
    <source>
        <dbReference type="PROSITE" id="PS50850"/>
    </source>
</evidence>
<proteinExistence type="inferred from homology"/>
<keyword evidence="4 12" id="KW-0812">Transmembrane</keyword>
<reference evidence="14" key="1">
    <citation type="submission" date="2022-01" db="EMBL/GenBank/DDBJ databases">
        <authorList>
            <person name="King R."/>
        </authorList>
    </citation>
    <scope>NUCLEOTIDE SEQUENCE</scope>
</reference>
<feature type="transmembrane region" description="Helical" evidence="12">
    <location>
        <begin position="284"/>
        <end position="303"/>
    </location>
</feature>
<evidence type="ECO:0000256" key="9">
    <source>
        <dbReference type="ARBA" id="ARBA00023201"/>
    </source>
</evidence>
<evidence type="ECO:0000313" key="14">
    <source>
        <dbReference type="EMBL" id="CAG9859750.1"/>
    </source>
</evidence>
<feature type="transmembrane region" description="Helical" evidence="12">
    <location>
        <begin position="65"/>
        <end position="83"/>
    </location>
</feature>
<dbReference type="Proteomes" id="UP001153712">
    <property type="component" value="Chromosome 3"/>
</dbReference>
<dbReference type="AlphaFoldDB" id="A0A9N9TSQ1"/>
<dbReference type="GO" id="GO:0006820">
    <property type="term" value="P:monoatomic anion transport"/>
    <property type="evidence" value="ECO:0007669"/>
    <property type="project" value="TreeGrafter"/>
</dbReference>
<evidence type="ECO:0000313" key="15">
    <source>
        <dbReference type="Proteomes" id="UP001153712"/>
    </source>
</evidence>
<organism evidence="14 15">
    <name type="scientific">Phyllotreta striolata</name>
    <name type="common">Striped flea beetle</name>
    <name type="synonym">Crioceris striolata</name>
    <dbReference type="NCBI Taxonomy" id="444603"/>
    <lineage>
        <taxon>Eukaryota</taxon>
        <taxon>Metazoa</taxon>
        <taxon>Ecdysozoa</taxon>
        <taxon>Arthropoda</taxon>
        <taxon>Hexapoda</taxon>
        <taxon>Insecta</taxon>
        <taxon>Pterygota</taxon>
        <taxon>Neoptera</taxon>
        <taxon>Endopterygota</taxon>
        <taxon>Coleoptera</taxon>
        <taxon>Polyphaga</taxon>
        <taxon>Cucujiformia</taxon>
        <taxon>Chrysomeloidea</taxon>
        <taxon>Chrysomelidae</taxon>
        <taxon>Galerucinae</taxon>
        <taxon>Alticini</taxon>
        <taxon>Phyllotreta</taxon>
    </lineage>
</organism>
<dbReference type="GO" id="GO:0016020">
    <property type="term" value="C:membrane"/>
    <property type="evidence" value="ECO:0007669"/>
    <property type="project" value="UniProtKB-SubCell"/>
</dbReference>
<keyword evidence="6 12" id="KW-1133">Transmembrane helix</keyword>
<dbReference type="SUPFAM" id="SSF103473">
    <property type="entry name" value="MFS general substrate transporter"/>
    <property type="match status" value="1"/>
</dbReference>
<sequence>MDPEIQKLYTNLPRFGMRHQQVILLFMLLTIAVGMRFHMSVAIVAMTDKTSSPNPNVPVYDWDNTNIILSSFFWGYITLQLFAAEWGRKYGSKPFLTVAMAINATVELLIPLVADKLGSYGVMGCRALQGMCQGFLYPSVSNLLGRWTHITERSKLGSIVLSGAPFGTILAMPLVGYISSTWSGWPLSFYLYGSLGYLWVILFIFFGYSSPAQCKNISENERRFIESSSNIKKEKMVIPVKSILTSLPFWALFFSQVGQIWGYNTLMTEIPNYMNKVMGFDMKSNGLLSATPYAACFLMSYVFGNTSDYLINKNYISRTTARKLFNGISGFGAGSSLIILGFLPNTMKSLSVVMLVCAVGIQSAATSGYQINHIDLSPNFSGLLQSICNSCGSMLSIAAPVTVQLIVKDETDKAEWRIVFIIAGLMYIVPSITYSIFAAGVRQKWDGADDPVTAHRKSVEARAKKVSVWSIMST</sequence>
<accession>A0A9N9TSQ1</accession>
<feature type="transmembrane region" description="Helical" evidence="12">
    <location>
        <begin position="324"/>
        <end position="343"/>
    </location>
</feature>
<keyword evidence="7" id="KW-0915">Sodium</keyword>
<feature type="transmembrane region" description="Helical" evidence="12">
    <location>
        <begin position="21"/>
        <end position="45"/>
    </location>
</feature>
<evidence type="ECO:0000256" key="12">
    <source>
        <dbReference type="SAM" id="Phobius"/>
    </source>
</evidence>
<keyword evidence="8 12" id="KW-0472">Membrane</keyword>
<keyword evidence="15" id="KW-1185">Reference proteome</keyword>
<dbReference type="InterPro" id="IPR050382">
    <property type="entry name" value="MFS_Na/Anion_cotransporter"/>
</dbReference>
<dbReference type="PANTHER" id="PTHR11662:SF280">
    <property type="entry name" value="FI21844P1-RELATED"/>
    <property type="match status" value="1"/>
</dbReference>